<reference evidence="1" key="1">
    <citation type="journal article" date="2021" name="Genome Biol. Evol.">
        <title>A High-Quality Reference Genome for a Parasitic Bivalve with Doubly Uniparental Inheritance (Bivalvia: Unionida).</title>
        <authorList>
            <person name="Smith C.H."/>
        </authorList>
    </citation>
    <scope>NUCLEOTIDE SEQUENCE</scope>
    <source>
        <strain evidence="1">CHS0354</strain>
    </source>
</reference>
<gene>
    <name evidence="1" type="ORF">CHS0354_005526</name>
</gene>
<reference evidence="1" key="2">
    <citation type="journal article" date="2021" name="Genome Biol. Evol.">
        <title>Developing a high-quality reference genome for a parasitic bivalve with doubly uniparental inheritance (Bivalvia: Unionida).</title>
        <authorList>
            <person name="Smith C.H."/>
        </authorList>
    </citation>
    <scope>NUCLEOTIDE SEQUENCE</scope>
    <source>
        <strain evidence="1">CHS0354</strain>
        <tissue evidence="1">Mantle</tissue>
    </source>
</reference>
<comment type="caution">
    <text evidence="1">The sequence shown here is derived from an EMBL/GenBank/DDBJ whole genome shotgun (WGS) entry which is preliminary data.</text>
</comment>
<organism evidence="1 2">
    <name type="scientific">Potamilus streckersoni</name>
    <dbReference type="NCBI Taxonomy" id="2493646"/>
    <lineage>
        <taxon>Eukaryota</taxon>
        <taxon>Metazoa</taxon>
        <taxon>Spiralia</taxon>
        <taxon>Lophotrochozoa</taxon>
        <taxon>Mollusca</taxon>
        <taxon>Bivalvia</taxon>
        <taxon>Autobranchia</taxon>
        <taxon>Heteroconchia</taxon>
        <taxon>Palaeoheterodonta</taxon>
        <taxon>Unionida</taxon>
        <taxon>Unionoidea</taxon>
        <taxon>Unionidae</taxon>
        <taxon>Ambleminae</taxon>
        <taxon>Lampsilini</taxon>
        <taxon>Potamilus</taxon>
    </lineage>
</organism>
<reference evidence="1" key="3">
    <citation type="submission" date="2023-05" db="EMBL/GenBank/DDBJ databases">
        <authorList>
            <person name="Smith C.H."/>
        </authorList>
    </citation>
    <scope>NUCLEOTIDE SEQUENCE</scope>
    <source>
        <strain evidence="1">CHS0354</strain>
        <tissue evidence="1">Mantle</tissue>
    </source>
</reference>
<proteinExistence type="predicted"/>
<dbReference type="AlphaFoldDB" id="A0AAE0VSJ2"/>
<dbReference type="EMBL" id="JAEAOA010000390">
    <property type="protein sequence ID" value="KAK3588436.1"/>
    <property type="molecule type" value="Genomic_DNA"/>
</dbReference>
<evidence type="ECO:0000313" key="2">
    <source>
        <dbReference type="Proteomes" id="UP001195483"/>
    </source>
</evidence>
<keyword evidence="2" id="KW-1185">Reference proteome</keyword>
<accession>A0AAE0VSJ2</accession>
<name>A0AAE0VSJ2_9BIVA</name>
<evidence type="ECO:0000313" key="1">
    <source>
        <dbReference type="EMBL" id="KAK3588436.1"/>
    </source>
</evidence>
<protein>
    <submittedName>
        <fullName evidence="1">Uncharacterized protein</fullName>
    </submittedName>
</protein>
<sequence length="62" mass="7510">MTPLILNDVFDRKLSTMDGNIFDIVLDVFVRYSPYVYWTYSDRDFLSRMGFYEVWVRQEVSV</sequence>
<dbReference type="Proteomes" id="UP001195483">
    <property type="component" value="Unassembled WGS sequence"/>
</dbReference>